<dbReference type="Gene3D" id="2.60.40.10">
    <property type="entry name" value="Immunoglobulins"/>
    <property type="match status" value="1"/>
</dbReference>
<evidence type="ECO:0000256" key="3">
    <source>
        <dbReference type="ARBA" id="ARBA00023295"/>
    </source>
</evidence>
<dbReference type="InterPro" id="IPR036116">
    <property type="entry name" value="FN3_sf"/>
</dbReference>
<dbReference type="PANTHER" id="PTHR34216">
    <property type="match status" value="1"/>
</dbReference>
<name>A0A2S5IWN1_9MICC</name>
<comment type="caution">
    <text evidence="8">The sequence shown here is derived from an EMBL/GenBank/DDBJ whole genome shotgun (WGS) entry which is preliminary data.</text>
</comment>
<keyword evidence="2" id="KW-0732">Signal</keyword>
<dbReference type="SUPFAM" id="SSF49265">
    <property type="entry name" value="Fibronectin type III"/>
    <property type="match status" value="1"/>
</dbReference>
<feature type="domain" description="Fibronectin type-III" evidence="6">
    <location>
        <begin position="295"/>
        <end position="392"/>
    </location>
</feature>
<protein>
    <recommendedName>
        <fullName evidence="10">Polysaccharide deacetylase</fullName>
    </recommendedName>
</protein>
<feature type="region of interest" description="Disordered" evidence="5">
    <location>
        <begin position="16"/>
        <end position="39"/>
    </location>
</feature>
<dbReference type="InterPro" id="IPR011330">
    <property type="entry name" value="Glyco_hydro/deAcase_b/a-brl"/>
</dbReference>
<dbReference type="Pfam" id="PF01522">
    <property type="entry name" value="Polysacc_deac_1"/>
    <property type="match status" value="1"/>
</dbReference>
<dbReference type="CDD" id="cd10970">
    <property type="entry name" value="CE4_DAC_u1_6s"/>
    <property type="match status" value="1"/>
</dbReference>
<dbReference type="PROSITE" id="PS51677">
    <property type="entry name" value="NODB"/>
    <property type="match status" value="1"/>
</dbReference>
<organism evidence="8 9">
    <name type="scientific">Arthrobacter pityocampae</name>
    <dbReference type="NCBI Taxonomy" id="547334"/>
    <lineage>
        <taxon>Bacteria</taxon>
        <taxon>Bacillati</taxon>
        <taxon>Actinomycetota</taxon>
        <taxon>Actinomycetes</taxon>
        <taxon>Micrococcales</taxon>
        <taxon>Micrococcaceae</taxon>
        <taxon>Arthrobacter</taxon>
    </lineage>
</organism>
<dbReference type="InterPro" id="IPR002509">
    <property type="entry name" value="NODB_dom"/>
</dbReference>
<dbReference type="PROSITE" id="PS50853">
    <property type="entry name" value="FN3"/>
    <property type="match status" value="1"/>
</dbReference>
<comment type="subcellular location">
    <subcellularLocation>
        <location evidence="1">Secreted</location>
    </subcellularLocation>
</comment>
<evidence type="ECO:0000256" key="2">
    <source>
        <dbReference type="ARBA" id="ARBA00022729"/>
    </source>
</evidence>
<evidence type="ECO:0000313" key="9">
    <source>
        <dbReference type="Proteomes" id="UP000239297"/>
    </source>
</evidence>
<dbReference type="SMART" id="SM00060">
    <property type="entry name" value="FN3"/>
    <property type="match status" value="1"/>
</dbReference>
<dbReference type="PANTHER" id="PTHR34216:SF3">
    <property type="entry name" value="POLY-BETA-1,6-N-ACETYL-D-GLUCOSAMINE N-DEACETYLASE"/>
    <property type="match status" value="1"/>
</dbReference>
<feature type="domain" description="NodB homology" evidence="7">
    <location>
        <begin position="73"/>
        <end position="313"/>
    </location>
</feature>
<keyword evidence="4" id="KW-0624">Polysaccharide degradation</keyword>
<keyword evidence="3" id="KW-0326">Glycosidase</keyword>
<reference evidence="8 9" key="1">
    <citation type="journal article" date="2014" name="Int. J. Syst. Evol. Microbiol.">
        <title>Arthrobacter pityocampae sp. nov., isolated from Thaumetopoea pityocampa (Lep., Thaumetopoeidae).</title>
        <authorList>
            <person name="Ince I.A."/>
            <person name="Demirbag Z."/>
            <person name="Kati H."/>
        </authorList>
    </citation>
    <scope>NUCLEOTIDE SEQUENCE [LARGE SCALE GENOMIC DNA]</scope>
    <source>
        <strain evidence="8 9">Tp2</strain>
    </source>
</reference>
<evidence type="ECO:0000313" key="8">
    <source>
        <dbReference type="EMBL" id="PPB48992.1"/>
    </source>
</evidence>
<dbReference type="InterPro" id="IPR013783">
    <property type="entry name" value="Ig-like_fold"/>
</dbReference>
<keyword evidence="3" id="KW-0378">Hydrolase</keyword>
<dbReference type="PRINTS" id="PR00014">
    <property type="entry name" value="FNTYPEIII"/>
</dbReference>
<dbReference type="Gene3D" id="3.20.20.370">
    <property type="entry name" value="Glycoside hydrolase/deacetylase"/>
    <property type="match status" value="1"/>
</dbReference>
<dbReference type="InterPro" id="IPR051398">
    <property type="entry name" value="Polysacch_Deacetylase"/>
</dbReference>
<dbReference type="AlphaFoldDB" id="A0A2S5IWN1"/>
<evidence type="ECO:0008006" key="10">
    <source>
        <dbReference type="Google" id="ProtNLM"/>
    </source>
</evidence>
<keyword evidence="4" id="KW-0119">Carbohydrate metabolism</keyword>
<evidence type="ECO:0000259" key="7">
    <source>
        <dbReference type="PROSITE" id="PS51677"/>
    </source>
</evidence>
<proteinExistence type="predicted"/>
<evidence type="ECO:0000259" key="6">
    <source>
        <dbReference type="PROSITE" id="PS50853"/>
    </source>
</evidence>
<dbReference type="GO" id="GO:0005576">
    <property type="term" value="C:extracellular region"/>
    <property type="evidence" value="ECO:0007669"/>
    <property type="project" value="UniProtKB-SubCell"/>
</dbReference>
<dbReference type="SUPFAM" id="SSF88713">
    <property type="entry name" value="Glycoside hydrolase/deacetylase"/>
    <property type="match status" value="1"/>
</dbReference>
<keyword evidence="9" id="KW-1185">Reference proteome</keyword>
<feature type="region of interest" description="Disordered" evidence="5">
    <location>
        <begin position="324"/>
        <end position="350"/>
    </location>
</feature>
<dbReference type="GO" id="GO:0016810">
    <property type="term" value="F:hydrolase activity, acting on carbon-nitrogen (but not peptide) bonds"/>
    <property type="evidence" value="ECO:0007669"/>
    <property type="project" value="InterPro"/>
</dbReference>
<dbReference type="EMBL" id="PRKW01000004">
    <property type="protein sequence ID" value="PPB48992.1"/>
    <property type="molecule type" value="Genomic_DNA"/>
</dbReference>
<gene>
    <name evidence="8" type="ORF">C4K88_09700</name>
</gene>
<dbReference type="Proteomes" id="UP000239297">
    <property type="component" value="Unassembled WGS sequence"/>
</dbReference>
<evidence type="ECO:0000256" key="4">
    <source>
        <dbReference type="ARBA" id="ARBA00023326"/>
    </source>
</evidence>
<feature type="compositionally biased region" description="Polar residues" evidence="5">
    <location>
        <begin position="324"/>
        <end position="346"/>
    </location>
</feature>
<dbReference type="Gene3D" id="2.60.120.260">
    <property type="entry name" value="Galactose-binding domain-like"/>
    <property type="match status" value="1"/>
</dbReference>
<dbReference type="InterPro" id="IPR003961">
    <property type="entry name" value="FN3_dom"/>
</dbReference>
<accession>A0A2S5IWN1</accession>
<dbReference type="OrthoDB" id="9804511at2"/>
<dbReference type="CDD" id="cd00063">
    <property type="entry name" value="FN3"/>
    <property type="match status" value="1"/>
</dbReference>
<dbReference type="Pfam" id="PF00041">
    <property type="entry name" value="fn3"/>
    <property type="match status" value="1"/>
</dbReference>
<evidence type="ECO:0000256" key="5">
    <source>
        <dbReference type="SAM" id="MobiDB-lite"/>
    </source>
</evidence>
<dbReference type="GO" id="GO:0000272">
    <property type="term" value="P:polysaccharide catabolic process"/>
    <property type="evidence" value="ECO:0007669"/>
    <property type="project" value="UniProtKB-KW"/>
</dbReference>
<sequence>MDIMNRFRVLATALRNRTAPRRSSQRPSDRGKPRTGRQRLSIRPLAAFPLSLGLVLGGASLWAPPPAQAAPAGMVSVTFDDGWTSQYNNALPVLNKYGVPATMYIISGSIDDAPNYMTQAQIQAFADRGDQIASHTVTHSDLTTLTAGQLDSELAQSRATLQQLFGPSAGIDFASPYGAYNATTTAAVKNYYATQRNTDEGFNAPAGFDPYNVVVQNVVSTTTTATVQGWVDTARATNTWLILVYHEVGASIGGDVFHVDTAVLDSQMAAVRNSGLPMVTVRQGVQALTPQAAAAPAAPTGVTATRGNGSATVAWTAPNNGGSPITSYTVTPRSGTTNLRPVTVTGNPAAPRATITGLSNGTAYTFTVTATNAVGRSPASAASASVTPAAPPKSVITNGGFESGLAGWTTGGVLPPKASATARTGIRSALLGLTSGPEPLGNSSLSRTIAVPATGTSTLSFWYKPHTTDERCEGSACRYDWTEAQIRSTNGTVLRSLFKRASNSATWTRVTADLSAYRGKSITLWFNVHLEGAVPADDTWMYVDDAAITTK</sequence>
<dbReference type="GO" id="GO:0016798">
    <property type="term" value="F:hydrolase activity, acting on glycosyl bonds"/>
    <property type="evidence" value="ECO:0007669"/>
    <property type="project" value="UniProtKB-KW"/>
</dbReference>
<evidence type="ECO:0000256" key="1">
    <source>
        <dbReference type="ARBA" id="ARBA00004613"/>
    </source>
</evidence>